<dbReference type="GO" id="GO:0016757">
    <property type="term" value="F:glycosyltransferase activity"/>
    <property type="evidence" value="ECO:0007669"/>
    <property type="project" value="UniProtKB-KW"/>
</dbReference>
<evidence type="ECO:0000259" key="2">
    <source>
        <dbReference type="Pfam" id="PF13439"/>
    </source>
</evidence>
<dbReference type="SUPFAM" id="SSF53756">
    <property type="entry name" value="UDP-Glycosyltransferase/glycogen phosphorylase"/>
    <property type="match status" value="1"/>
</dbReference>
<dbReference type="Gene3D" id="3.40.50.2000">
    <property type="entry name" value="Glycogen Phosphorylase B"/>
    <property type="match status" value="2"/>
</dbReference>
<keyword evidence="4" id="KW-1185">Reference proteome</keyword>
<evidence type="ECO:0000259" key="1">
    <source>
        <dbReference type="Pfam" id="PF00534"/>
    </source>
</evidence>
<sequence>MLRSSQAESELAAEDMATARNLRVAIISDAAPERNGVGAYYRDLADHLRARGAHVALVAPRYRAGRWHGGLRLPLPGDPTQRILIPSWSLVEKRLKRLRPNVIVVPTPGPYGLLGMHLAGRLGIHLVVGFHTHFEALTNLFQDWGVRAHIANAYLRGCHRLLFSRSQVVLANSIEMVEVARSIGAKRVSLMATPIPKRFLDRALSPTRPRIERILFAGRLAPEKNLAAVVEAARRLPDLEFIVAGDGPLREWLEQETRDLPNLTLVGWVKRTQILRLIDSVDALVLPSRVESFGTIALEAMARARPVLVSEACGILSWDILSGGIFTIRADENLADALLRLRQLDAASLQNKTEMAREAAGIINQRNLRHWLALLAGDHASTVDGQQ</sequence>
<feature type="domain" description="Glycosyltransferase subfamily 4-like N-terminal" evidence="2">
    <location>
        <begin position="35"/>
        <end position="189"/>
    </location>
</feature>
<dbReference type="InterPro" id="IPR050194">
    <property type="entry name" value="Glycosyltransferase_grp1"/>
</dbReference>
<dbReference type="EC" id="2.4.-.-" evidence="3"/>
<organism evidence="3 4">
    <name type="scientific">Thiorhodococcus fuscus</name>
    <dbReference type="NCBI Taxonomy" id="527200"/>
    <lineage>
        <taxon>Bacteria</taxon>
        <taxon>Pseudomonadati</taxon>
        <taxon>Pseudomonadota</taxon>
        <taxon>Gammaproteobacteria</taxon>
        <taxon>Chromatiales</taxon>
        <taxon>Chromatiaceae</taxon>
        <taxon>Thiorhodococcus</taxon>
    </lineage>
</organism>
<keyword evidence="3" id="KW-0808">Transferase</keyword>
<feature type="domain" description="Glycosyl transferase family 1" evidence="1">
    <location>
        <begin position="213"/>
        <end position="316"/>
    </location>
</feature>
<accession>A0ABW4Y7A4</accession>
<dbReference type="PANTHER" id="PTHR45947">
    <property type="entry name" value="SULFOQUINOVOSYL TRANSFERASE SQD2"/>
    <property type="match status" value="1"/>
</dbReference>
<evidence type="ECO:0000313" key="3">
    <source>
        <dbReference type="EMBL" id="MFD2111475.1"/>
    </source>
</evidence>
<reference evidence="4" key="1">
    <citation type="journal article" date="2019" name="Int. J. Syst. Evol. Microbiol.">
        <title>The Global Catalogue of Microorganisms (GCM) 10K type strain sequencing project: providing services to taxonomists for standard genome sequencing and annotation.</title>
        <authorList>
            <consortium name="The Broad Institute Genomics Platform"/>
            <consortium name="The Broad Institute Genome Sequencing Center for Infectious Disease"/>
            <person name="Wu L."/>
            <person name="Ma J."/>
        </authorList>
    </citation>
    <scope>NUCLEOTIDE SEQUENCE [LARGE SCALE GENOMIC DNA]</scope>
    <source>
        <strain evidence="4">KACC 12597</strain>
    </source>
</reference>
<proteinExistence type="predicted"/>
<dbReference type="InterPro" id="IPR028098">
    <property type="entry name" value="Glyco_trans_4-like_N"/>
</dbReference>
<dbReference type="Pfam" id="PF00534">
    <property type="entry name" value="Glycos_transf_1"/>
    <property type="match status" value="1"/>
</dbReference>
<keyword evidence="3" id="KW-0328">Glycosyltransferase</keyword>
<name>A0ABW4Y7A4_9GAMM</name>
<dbReference type="Proteomes" id="UP001597337">
    <property type="component" value="Unassembled WGS sequence"/>
</dbReference>
<dbReference type="EMBL" id="JBHUHX010000013">
    <property type="protein sequence ID" value="MFD2111475.1"/>
    <property type="molecule type" value="Genomic_DNA"/>
</dbReference>
<gene>
    <name evidence="3" type="ORF">ACFSJC_06455</name>
</gene>
<evidence type="ECO:0000313" key="4">
    <source>
        <dbReference type="Proteomes" id="UP001597337"/>
    </source>
</evidence>
<dbReference type="Pfam" id="PF13439">
    <property type="entry name" value="Glyco_transf_4"/>
    <property type="match status" value="1"/>
</dbReference>
<comment type="caution">
    <text evidence="3">The sequence shown here is derived from an EMBL/GenBank/DDBJ whole genome shotgun (WGS) entry which is preliminary data.</text>
</comment>
<dbReference type="PANTHER" id="PTHR45947:SF3">
    <property type="entry name" value="SULFOQUINOVOSYL TRANSFERASE SQD2"/>
    <property type="match status" value="1"/>
</dbReference>
<dbReference type="InterPro" id="IPR001296">
    <property type="entry name" value="Glyco_trans_1"/>
</dbReference>
<dbReference type="RefSeq" id="WP_386024859.1">
    <property type="nucleotide sequence ID" value="NZ_JBHUHX010000013.1"/>
</dbReference>
<protein>
    <submittedName>
        <fullName evidence="3">Glycosyltransferase</fullName>
        <ecNumber evidence="3">2.4.-.-</ecNumber>
    </submittedName>
</protein>